<gene>
    <name evidence="3" type="ORF">J8C06_09375</name>
</gene>
<proteinExistence type="predicted"/>
<keyword evidence="1" id="KW-1133">Transmembrane helix</keyword>
<dbReference type="EMBL" id="CP072648">
    <property type="protein sequence ID" value="QUW02548.1"/>
    <property type="molecule type" value="Genomic_DNA"/>
</dbReference>
<keyword evidence="1" id="KW-0812">Transmembrane</keyword>
<dbReference type="Proteomes" id="UP000676506">
    <property type="component" value="Chromosome 1"/>
</dbReference>
<evidence type="ECO:0000313" key="3">
    <source>
        <dbReference type="EMBL" id="QUW02548.1"/>
    </source>
</evidence>
<dbReference type="PANTHER" id="PTHR23308">
    <property type="entry name" value="NUCLEAR INHIBITOR OF PROTEIN PHOSPHATASE-1"/>
    <property type="match status" value="1"/>
</dbReference>
<dbReference type="PROSITE" id="PS50006">
    <property type="entry name" value="FHA_DOMAIN"/>
    <property type="match status" value="1"/>
</dbReference>
<dbReference type="CDD" id="cd00060">
    <property type="entry name" value="FHA"/>
    <property type="match status" value="1"/>
</dbReference>
<sequence length="272" mass="30346">MMPTENEPATFSPEPPPVTLTVTHLCGALAGKQQVIARLPAVIGRSRQCDIQLDPQDMQASGRHARFWFDGQTLWVEDLGSTNGTWLNNCRITQAQLSDGDDIEFGPGGPRLRVTMAWSATAWAGNIQGETYHLGICEFPLRSTLRFPIYGVGLLGLVVPFWLGSLVSVVLLMPLGVLALLLGWSLARVNITITPHQIEYQGIWRQVSLPWREVTDLQVEWRGPNSRRLTYTIVGRERLRFNPTDYVSGIELAQLIVRRTGKRWVSVSSGKT</sequence>
<reference evidence="3 4" key="1">
    <citation type="submission" date="2021-03" db="EMBL/GenBank/DDBJ databases">
        <title>Genomic and phenotypic characterization of Chloracidobacterium isolates provides evidence for multiple species.</title>
        <authorList>
            <person name="Saini M.K."/>
            <person name="Costas A.M.G."/>
            <person name="Tank M."/>
            <person name="Bryant D.A."/>
        </authorList>
    </citation>
    <scope>NUCLEOTIDE SEQUENCE [LARGE SCALE GENOMIC DNA]</scope>
    <source>
        <strain evidence="3 4">BV2-C</strain>
    </source>
</reference>
<dbReference type="SMART" id="SM00240">
    <property type="entry name" value="FHA"/>
    <property type="match status" value="1"/>
</dbReference>
<keyword evidence="1" id="KW-0472">Membrane</keyword>
<dbReference type="SUPFAM" id="SSF49879">
    <property type="entry name" value="SMAD/FHA domain"/>
    <property type="match status" value="1"/>
</dbReference>
<feature type="transmembrane region" description="Helical" evidence="1">
    <location>
        <begin position="169"/>
        <end position="187"/>
    </location>
</feature>
<evidence type="ECO:0000256" key="1">
    <source>
        <dbReference type="SAM" id="Phobius"/>
    </source>
</evidence>
<protein>
    <submittedName>
        <fullName evidence="3">FHA domain-containing protein</fullName>
    </submittedName>
</protein>
<dbReference type="InterPro" id="IPR050923">
    <property type="entry name" value="Cell_Proc_Reg/RNA_Proc"/>
</dbReference>
<dbReference type="InterPro" id="IPR008984">
    <property type="entry name" value="SMAD_FHA_dom_sf"/>
</dbReference>
<name>A0ABX8BA78_9BACT</name>
<keyword evidence="4" id="KW-1185">Reference proteome</keyword>
<evidence type="ECO:0000259" key="2">
    <source>
        <dbReference type="PROSITE" id="PS50006"/>
    </source>
</evidence>
<dbReference type="InterPro" id="IPR000253">
    <property type="entry name" value="FHA_dom"/>
</dbReference>
<dbReference type="Pfam" id="PF00498">
    <property type="entry name" value="FHA"/>
    <property type="match status" value="1"/>
</dbReference>
<feature type="domain" description="FHA" evidence="2">
    <location>
        <begin position="41"/>
        <end position="92"/>
    </location>
</feature>
<dbReference type="Gene3D" id="2.60.200.20">
    <property type="match status" value="1"/>
</dbReference>
<evidence type="ECO:0000313" key="4">
    <source>
        <dbReference type="Proteomes" id="UP000676506"/>
    </source>
</evidence>
<dbReference type="RefSeq" id="WP_211428438.1">
    <property type="nucleotide sequence ID" value="NZ_CP072648.1"/>
</dbReference>
<organism evidence="3 4">
    <name type="scientific">Chloracidobacterium validum</name>
    <dbReference type="NCBI Taxonomy" id="2821543"/>
    <lineage>
        <taxon>Bacteria</taxon>
        <taxon>Pseudomonadati</taxon>
        <taxon>Acidobacteriota</taxon>
        <taxon>Terriglobia</taxon>
        <taxon>Terriglobales</taxon>
        <taxon>Acidobacteriaceae</taxon>
        <taxon>Chloracidobacterium</taxon>
    </lineage>
</organism>
<accession>A0ABX8BA78</accession>